<feature type="signal peptide" evidence="1">
    <location>
        <begin position="1"/>
        <end position="21"/>
    </location>
</feature>
<dbReference type="OrthoDB" id="9182227at2"/>
<gene>
    <name evidence="2" type="ORF">ETQ85_15260</name>
</gene>
<sequence length="128" mass="13540">MSSRTTLLCRLLGSLTLLSLAACAPAPSPLPATLKAEFGVGMPVAEAGDRLRTHGTTLSVYSAVECQALLDRTPNIAQLPPRGGPCLFGKIPLSKTWYGAHTDVILQIIFDADGKLVDANFEELGSFL</sequence>
<reference evidence="2 3" key="1">
    <citation type="submission" date="2019-01" db="EMBL/GenBank/DDBJ databases">
        <title>Zoogloea oleivorans genome sequencing and assembly.</title>
        <authorList>
            <person name="Tancsics A."/>
            <person name="Farkas M."/>
            <person name="Kriszt B."/>
            <person name="Maroti G."/>
            <person name="Horvath B."/>
        </authorList>
    </citation>
    <scope>NUCLEOTIDE SEQUENCE [LARGE SCALE GENOMIC DNA]</scope>
    <source>
        <strain evidence="2 3">Buc</strain>
    </source>
</reference>
<keyword evidence="3" id="KW-1185">Reference proteome</keyword>
<dbReference type="PROSITE" id="PS51257">
    <property type="entry name" value="PROKAR_LIPOPROTEIN"/>
    <property type="match status" value="1"/>
</dbReference>
<evidence type="ECO:0008006" key="4">
    <source>
        <dbReference type="Google" id="ProtNLM"/>
    </source>
</evidence>
<dbReference type="EMBL" id="SDKK01000014">
    <property type="protein sequence ID" value="TYC55075.1"/>
    <property type="molecule type" value="Genomic_DNA"/>
</dbReference>
<organism evidence="2 3">
    <name type="scientific">Zoogloea oleivorans</name>
    <dbReference type="NCBI Taxonomy" id="1552750"/>
    <lineage>
        <taxon>Bacteria</taxon>
        <taxon>Pseudomonadati</taxon>
        <taxon>Pseudomonadota</taxon>
        <taxon>Betaproteobacteria</taxon>
        <taxon>Rhodocyclales</taxon>
        <taxon>Zoogloeaceae</taxon>
        <taxon>Zoogloea</taxon>
    </lineage>
</organism>
<dbReference type="Proteomes" id="UP000389128">
    <property type="component" value="Unassembled WGS sequence"/>
</dbReference>
<protein>
    <recommendedName>
        <fullName evidence="4">Lipoprotein</fullName>
    </recommendedName>
</protein>
<proteinExistence type="predicted"/>
<comment type="caution">
    <text evidence="2">The sequence shown here is derived from an EMBL/GenBank/DDBJ whole genome shotgun (WGS) entry which is preliminary data.</text>
</comment>
<evidence type="ECO:0000313" key="3">
    <source>
        <dbReference type="Proteomes" id="UP000389128"/>
    </source>
</evidence>
<accession>A0A6C2CP95</accession>
<feature type="chain" id="PRO_5025482606" description="Lipoprotein" evidence="1">
    <location>
        <begin position="22"/>
        <end position="128"/>
    </location>
</feature>
<evidence type="ECO:0000256" key="1">
    <source>
        <dbReference type="SAM" id="SignalP"/>
    </source>
</evidence>
<dbReference type="AlphaFoldDB" id="A0A6C2CP95"/>
<dbReference type="RefSeq" id="WP_148579935.1">
    <property type="nucleotide sequence ID" value="NZ_JAVEUW010000032.1"/>
</dbReference>
<name>A0A6C2CP95_9RHOO</name>
<evidence type="ECO:0000313" key="2">
    <source>
        <dbReference type="EMBL" id="TYC55075.1"/>
    </source>
</evidence>
<keyword evidence="1" id="KW-0732">Signal</keyword>